<proteinExistence type="predicted"/>
<accession>A0A8X8AQG9</accession>
<name>A0A8X8AQG9_POPTO</name>
<sequence>MECHWNEQGHGGESQNKSTFPSNIIVKGKAYTEKYEKSIQTRNVFTIGAFCNFCGGTSNWKNSCGYEYMFLLPNEHAKLLKFKPQVPDGAAEILAPCHLLSNTMPPAGVDFVHHYKKPEA</sequence>
<evidence type="ECO:0000313" key="1">
    <source>
        <dbReference type="EMBL" id="KAG6788343.1"/>
    </source>
</evidence>
<keyword evidence="2" id="KW-1185">Reference proteome</keyword>
<comment type="caution">
    <text evidence="1">The sequence shown here is derived from an EMBL/GenBank/DDBJ whole genome shotgun (WGS) entry which is preliminary data.</text>
</comment>
<protein>
    <submittedName>
        <fullName evidence="1">Uncharacterized protein</fullName>
    </submittedName>
</protein>
<reference evidence="1" key="1">
    <citation type="journal article" date="2020" name="bioRxiv">
        <title>Hybrid origin of Populus tomentosa Carr. identified through genome sequencing and phylogenomic analysis.</title>
        <authorList>
            <person name="An X."/>
            <person name="Gao K."/>
            <person name="Chen Z."/>
            <person name="Li J."/>
            <person name="Yang X."/>
            <person name="Yang X."/>
            <person name="Zhou J."/>
            <person name="Guo T."/>
            <person name="Zhao T."/>
            <person name="Huang S."/>
            <person name="Miao D."/>
            <person name="Khan W.U."/>
            <person name="Rao P."/>
            <person name="Ye M."/>
            <person name="Lei B."/>
            <person name="Liao W."/>
            <person name="Wang J."/>
            <person name="Ji L."/>
            <person name="Li Y."/>
            <person name="Guo B."/>
            <person name="Mustafa N.S."/>
            <person name="Li S."/>
            <person name="Yun Q."/>
            <person name="Keller S.R."/>
            <person name="Mao J."/>
            <person name="Zhang R."/>
            <person name="Strauss S.H."/>
        </authorList>
    </citation>
    <scope>NUCLEOTIDE SEQUENCE</scope>
    <source>
        <strain evidence="1">GM15</strain>
        <tissue evidence="1">Leaf</tissue>
    </source>
</reference>
<evidence type="ECO:0000313" key="2">
    <source>
        <dbReference type="Proteomes" id="UP000886885"/>
    </source>
</evidence>
<organism evidence="1 2">
    <name type="scientific">Populus tomentosa</name>
    <name type="common">Chinese white poplar</name>
    <dbReference type="NCBI Taxonomy" id="118781"/>
    <lineage>
        <taxon>Eukaryota</taxon>
        <taxon>Viridiplantae</taxon>
        <taxon>Streptophyta</taxon>
        <taxon>Embryophyta</taxon>
        <taxon>Tracheophyta</taxon>
        <taxon>Spermatophyta</taxon>
        <taxon>Magnoliopsida</taxon>
        <taxon>eudicotyledons</taxon>
        <taxon>Gunneridae</taxon>
        <taxon>Pentapetalae</taxon>
        <taxon>rosids</taxon>
        <taxon>fabids</taxon>
        <taxon>Malpighiales</taxon>
        <taxon>Salicaceae</taxon>
        <taxon>Saliceae</taxon>
        <taxon>Populus</taxon>
    </lineage>
</organism>
<dbReference type="EMBL" id="JAAWWB010000002">
    <property type="protein sequence ID" value="KAG6788343.1"/>
    <property type="molecule type" value="Genomic_DNA"/>
</dbReference>
<dbReference type="Proteomes" id="UP000886885">
    <property type="component" value="Chromosome 1D"/>
</dbReference>
<gene>
    <name evidence="1" type="ORF">POTOM_004407</name>
</gene>
<dbReference type="AlphaFoldDB" id="A0A8X8AQG9"/>